<keyword evidence="11 16" id="KW-0694">RNA-binding</keyword>
<evidence type="ECO:0000256" key="2">
    <source>
        <dbReference type="ARBA" id="ARBA00008653"/>
    </source>
</evidence>
<proteinExistence type="inferred from homology"/>
<dbReference type="Proteomes" id="UP000662111">
    <property type="component" value="Unassembled WGS sequence"/>
</dbReference>
<dbReference type="InterPro" id="IPR033714">
    <property type="entry name" value="tRNA_bind_bactPheRS"/>
</dbReference>
<dbReference type="InterPro" id="IPR005121">
    <property type="entry name" value="Fdx_antiC-bd"/>
</dbReference>
<evidence type="ECO:0000256" key="4">
    <source>
        <dbReference type="ARBA" id="ARBA00022490"/>
    </source>
</evidence>
<dbReference type="InterPro" id="IPR036690">
    <property type="entry name" value="Fdx_antiC-bd_sf"/>
</dbReference>
<keyword evidence="12 15" id="KW-0648">Protein biosynthesis</keyword>
<dbReference type="InterPro" id="IPR045060">
    <property type="entry name" value="Phe-tRNA-ligase_IIc_bsu"/>
</dbReference>
<evidence type="ECO:0000256" key="16">
    <source>
        <dbReference type="PROSITE-ProRule" id="PRU00209"/>
    </source>
</evidence>
<dbReference type="PROSITE" id="PS50886">
    <property type="entry name" value="TRBD"/>
    <property type="match status" value="1"/>
</dbReference>
<comment type="caution">
    <text evidence="20">The sequence shown here is derived from an EMBL/GenBank/DDBJ whole genome shotgun (WGS) entry which is preliminary data.</text>
</comment>
<dbReference type="Gene3D" id="2.40.50.140">
    <property type="entry name" value="Nucleic acid-binding proteins"/>
    <property type="match status" value="1"/>
</dbReference>
<keyword evidence="6 15" id="KW-0436">Ligase</keyword>
<dbReference type="SUPFAM" id="SSF46955">
    <property type="entry name" value="Putative DNA-binding domain"/>
    <property type="match status" value="1"/>
</dbReference>
<evidence type="ECO:0000256" key="15">
    <source>
        <dbReference type="HAMAP-Rule" id="MF_00283"/>
    </source>
</evidence>
<dbReference type="InterPro" id="IPR041616">
    <property type="entry name" value="PheRS_beta_core"/>
</dbReference>
<keyword evidence="4 15" id="KW-0963">Cytoplasm</keyword>
<keyword evidence="13 15" id="KW-0030">Aminoacyl-tRNA synthetase</keyword>
<dbReference type="EC" id="6.1.1.20" evidence="15"/>
<dbReference type="Pfam" id="PF01588">
    <property type="entry name" value="tRNA_bind"/>
    <property type="match status" value="1"/>
</dbReference>
<evidence type="ECO:0000259" key="18">
    <source>
        <dbReference type="PROSITE" id="PS51447"/>
    </source>
</evidence>
<dbReference type="SMART" id="SM00896">
    <property type="entry name" value="FDX-ACB"/>
    <property type="match status" value="1"/>
</dbReference>
<dbReference type="InterPro" id="IPR002547">
    <property type="entry name" value="tRNA-bd_dom"/>
</dbReference>
<protein>
    <recommendedName>
        <fullName evidence="15">Phenylalanine--tRNA ligase beta subunit</fullName>
        <ecNumber evidence="15">6.1.1.20</ecNumber>
    </recommendedName>
    <alternativeName>
        <fullName evidence="15">Phenylalanyl-tRNA synthetase beta subunit</fullName>
        <shortName evidence="15">PheRS</shortName>
    </alternativeName>
</protein>
<evidence type="ECO:0000256" key="8">
    <source>
        <dbReference type="ARBA" id="ARBA00022741"/>
    </source>
</evidence>
<dbReference type="Gene3D" id="3.30.70.380">
    <property type="entry name" value="Ferrodoxin-fold anticodon-binding domain"/>
    <property type="match status" value="1"/>
</dbReference>
<dbReference type="RefSeq" id="WP_022920819.1">
    <property type="nucleotide sequence ID" value="NZ_BMLB01000002.1"/>
</dbReference>
<organism evidence="20 21">
    <name type="scientific">Ornithinimicrobium pekingense</name>
    <dbReference type="NCBI Taxonomy" id="384677"/>
    <lineage>
        <taxon>Bacteria</taxon>
        <taxon>Bacillati</taxon>
        <taxon>Actinomycetota</taxon>
        <taxon>Actinomycetes</taxon>
        <taxon>Micrococcales</taxon>
        <taxon>Ornithinimicrobiaceae</taxon>
        <taxon>Ornithinimicrobium</taxon>
    </lineage>
</organism>
<dbReference type="SUPFAM" id="SSF56037">
    <property type="entry name" value="PheT/TilS domain"/>
    <property type="match status" value="1"/>
</dbReference>
<evidence type="ECO:0000256" key="11">
    <source>
        <dbReference type="ARBA" id="ARBA00022884"/>
    </source>
</evidence>
<comment type="subunit">
    <text evidence="3 15">Tetramer of two alpha and two beta subunits.</text>
</comment>
<keyword evidence="5 16" id="KW-0820">tRNA-binding</keyword>
<keyword evidence="7 15" id="KW-0479">Metal-binding</keyword>
<dbReference type="InterPro" id="IPR009061">
    <property type="entry name" value="DNA-bd_dom_put_sf"/>
</dbReference>
<evidence type="ECO:0000313" key="21">
    <source>
        <dbReference type="Proteomes" id="UP000662111"/>
    </source>
</evidence>
<dbReference type="SUPFAM" id="SSF54991">
    <property type="entry name" value="Anticodon-binding domain of PheRS"/>
    <property type="match status" value="1"/>
</dbReference>
<dbReference type="SMART" id="SM00874">
    <property type="entry name" value="B5"/>
    <property type="match status" value="1"/>
</dbReference>
<feature type="domain" description="B5" evidence="19">
    <location>
        <begin position="432"/>
        <end position="511"/>
    </location>
</feature>
<feature type="binding site" evidence="15">
    <location>
        <position position="499"/>
    </location>
    <ligand>
        <name>Mg(2+)</name>
        <dbReference type="ChEBI" id="CHEBI:18420"/>
        <note>shared with alpha subunit</note>
    </ligand>
</feature>
<evidence type="ECO:0000256" key="5">
    <source>
        <dbReference type="ARBA" id="ARBA00022555"/>
    </source>
</evidence>
<dbReference type="NCBIfam" id="TIGR00472">
    <property type="entry name" value="pheT_bact"/>
    <property type="match status" value="1"/>
</dbReference>
<dbReference type="PROSITE" id="PS51447">
    <property type="entry name" value="FDX_ACB"/>
    <property type="match status" value="1"/>
</dbReference>
<evidence type="ECO:0000256" key="13">
    <source>
        <dbReference type="ARBA" id="ARBA00023146"/>
    </source>
</evidence>
<dbReference type="SUPFAM" id="SSF50249">
    <property type="entry name" value="Nucleic acid-binding proteins"/>
    <property type="match status" value="1"/>
</dbReference>
<dbReference type="CDD" id="cd00769">
    <property type="entry name" value="PheRS_beta_core"/>
    <property type="match status" value="1"/>
</dbReference>
<evidence type="ECO:0000259" key="19">
    <source>
        <dbReference type="PROSITE" id="PS51483"/>
    </source>
</evidence>
<comment type="similarity">
    <text evidence="2 15">Belongs to the phenylalanyl-tRNA synthetase beta subunit family. Type 1 subfamily.</text>
</comment>
<dbReference type="GO" id="GO:0016874">
    <property type="term" value="F:ligase activity"/>
    <property type="evidence" value="ECO:0007669"/>
    <property type="project" value="UniProtKB-KW"/>
</dbReference>
<evidence type="ECO:0000256" key="14">
    <source>
        <dbReference type="ARBA" id="ARBA00049255"/>
    </source>
</evidence>
<dbReference type="InterPro" id="IPR020825">
    <property type="entry name" value="Phe-tRNA_synthase-like_B3/B4"/>
</dbReference>
<dbReference type="InterPro" id="IPR005147">
    <property type="entry name" value="tRNA_synthase_B5-dom"/>
</dbReference>
<evidence type="ECO:0000259" key="17">
    <source>
        <dbReference type="PROSITE" id="PS50886"/>
    </source>
</evidence>
<dbReference type="InterPro" id="IPR012340">
    <property type="entry name" value="NA-bd_OB-fold"/>
</dbReference>
<dbReference type="Gene3D" id="3.30.56.10">
    <property type="match status" value="2"/>
</dbReference>
<keyword evidence="21" id="KW-1185">Reference proteome</keyword>
<comment type="catalytic activity">
    <reaction evidence="14 15">
        <text>tRNA(Phe) + L-phenylalanine + ATP = L-phenylalanyl-tRNA(Phe) + AMP + diphosphate + H(+)</text>
        <dbReference type="Rhea" id="RHEA:19413"/>
        <dbReference type="Rhea" id="RHEA-COMP:9668"/>
        <dbReference type="Rhea" id="RHEA-COMP:9699"/>
        <dbReference type="ChEBI" id="CHEBI:15378"/>
        <dbReference type="ChEBI" id="CHEBI:30616"/>
        <dbReference type="ChEBI" id="CHEBI:33019"/>
        <dbReference type="ChEBI" id="CHEBI:58095"/>
        <dbReference type="ChEBI" id="CHEBI:78442"/>
        <dbReference type="ChEBI" id="CHEBI:78531"/>
        <dbReference type="ChEBI" id="CHEBI:456215"/>
        <dbReference type="EC" id="6.1.1.20"/>
    </reaction>
</comment>
<dbReference type="InterPro" id="IPR004532">
    <property type="entry name" value="Phe-tRNA-ligase_IIc_bsu_bact"/>
</dbReference>
<keyword evidence="8 15" id="KW-0547">Nucleotide-binding</keyword>
<evidence type="ECO:0000313" key="20">
    <source>
        <dbReference type="EMBL" id="GGK61029.1"/>
    </source>
</evidence>
<dbReference type="Pfam" id="PF17759">
    <property type="entry name" value="tRNA_synthFbeta"/>
    <property type="match status" value="1"/>
</dbReference>
<comment type="caution">
    <text evidence="15">Lacks conserved residue(s) required for the propagation of feature annotation.</text>
</comment>
<dbReference type="Pfam" id="PF03147">
    <property type="entry name" value="FDX-ACB"/>
    <property type="match status" value="1"/>
</dbReference>
<gene>
    <name evidence="15 20" type="primary">pheT</name>
    <name evidence="20" type="ORF">GCM10011509_06650</name>
</gene>
<dbReference type="InterPro" id="IPR005146">
    <property type="entry name" value="B3/B4_tRNA-bd"/>
</dbReference>
<evidence type="ECO:0000256" key="12">
    <source>
        <dbReference type="ARBA" id="ARBA00022917"/>
    </source>
</evidence>
<dbReference type="PANTHER" id="PTHR10947">
    <property type="entry name" value="PHENYLALANYL-TRNA SYNTHETASE BETA CHAIN AND LEUCINE-RICH REPEAT-CONTAINING PROTEIN 47"/>
    <property type="match status" value="1"/>
</dbReference>
<keyword evidence="10 15" id="KW-0460">Magnesium</keyword>
<evidence type="ECO:0000256" key="1">
    <source>
        <dbReference type="ARBA" id="ARBA00004496"/>
    </source>
</evidence>
<evidence type="ECO:0000256" key="7">
    <source>
        <dbReference type="ARBA" id="ARBA00022723"/>
    </source>
</evidence>
<dbReference type="PROSITE" id="PS51483">
    <property type="entry name" value="B5"/>
    <property type="match status" value="1"/>
</dbReference>
<dbReference type="CDD" id="cd02796">
    <property type="entry name" value="tRNA_bind_bactPheRS"/>
    <property type="match status" value="1"/>
</dbReference>
<dbReference type="Gene3D" id="3.30.930.10">
    <property type="entry name" value="Bira Bifunctional Protein, Domain 2"/>
    <property type="match status" value="1"/>
</dbReference>
<feature type="binding site" evidence="15">
    <location>
        <position position="489"/>
    </location>
    <ligand>
        <name>Mg(2+)</name>
        <dbReference type="ChEBI" id="CHEBI:18420"/>
        <note>shared with alpha subunit</note>
    </ligand>
</feature>
<feature type="domain" description="FDX-ACB" evidence="18">
    <location>
        <begin position="761"/>
        <end position="854"/>
    </location>
</feature>
<dbReference type="EMBL" id="BMLB01000002">
    <property type="protein sequence ID" value="GGK61029.1"/>
    <property type="molecule type" value="Genomic_DNA"/>
</dbReference>
<feature type="binding site" evidence="15">
    <location>
        <position position="498"/>
    </location>
    <ligand>
        <name>Mg(2+)</name>
        <dbReference type="ChEBI" id="CHEBI:18420"/>
        <note>shared with alpha subunit</note>
    </ligand>
</feature>
<comment type="cofactor">
    <cofactor evidence="15">
        <name>Mg(2+)</name>
        <dbReference type="ChEBI" id="CHEBI:18420"/>
    </cofactor>
    <text evidence="15">Binds 2 magnesium ions per tetramer.</text>
</comment>
<dbReference type="SMART" id="SM00873">
    <property type="entry name" value="B3_4"/>
    <property type="match status" value="1"/>
</dbReference>
<comment type="subcellular location">
    <subcellularLocation>
        <location evidence="1 15">Cytoplasm</location>
    </subcellularLocation>
</comment>
<accession>A0ABQ2F564</accession>
<dbReference type="Pfam" id="PF03484">
    <property type="entry name" value="B5"/>
    <property type="match status" value="1"/>
</dbReference>
<dbReference type="HAMAP" id="MF_00283">
    <property type="entry name" value="Phe_tRNA_synth_beta1"/>
    <property type="match status" value="1"/>
</dbReference>
<dbReference type="PANTHER" id="PTHR10947:SF0">
    <property type="entry name" value="PHENYLALANINE--TRNA LIGASE BETA SUBUNIT"/>
    <property type="match status" value="1"/>
</dbReference>
<name>A0ABQ2F564_9MICO</name>
<dbReference type="SUPFAM" id="SSF55681">
    <property type="entry name" value="Class II aaRS and biotin synthetases"/>
    <property type="match status" value="1"/>
</dbReference>
<evidence type="ECO:0000256" key="10">
    <source>
        <dbReference type="ARBA" id="ARBA00022842"/>
    </source>
</evidence>
<keyword evidence="9 15" id="KW-0067">ATP-binding</keyword>
<dbReference type="InterPro" id="IPR045864">
    <property type="entry name" value="aa-tRNA-synth_II/BPL/LPL"/>
</dbReference>
<evidence type="ECO:0000256" key="6">
    <source>
        <dbReference type="ARBA" id="ARBA00022598"/>
    </source>
</evidence>
<reference evidence="21" key="1">
    <citation type="journal article" date="2019" name="Int. J. Syst. Evol. Microbiol.">
        <title>The Global Catalogue of Microorganisms (GCM) 10K type strain sequencing project: providing services to taxonomists for standard genome sequencing and annotation.</title>
        <authorList>
            <consortium name="The Broad Institute Genomics Platform"/>
            <consortium name="The Broad Institute Genome Sequencing Center for Infectious Disease"/>
            <person name="Wu L."/>
            <person name="Ma J."/>
        </authorList>
    </citation>
    <scope>NUCLEOTIDE SEQUENCE [LARGE SCALE GENOMIC DNA]</scope>
    <source>
        <strain evidence="21">CGMCC 1.5362</strain>
    </source>
</reference>
<sequence>MRVPVDWLGEYVELPEDVTGEQIAADLVAVGLEEEGLHTSGVGGPLVVGRVLEKHPEPQKNGKVINWCQVDVGDANGSGEPQGIVCGAHNFEPGDLVAVILPGGVLPTPQGPLTISARKTYGHVSAGMICSVRELGIGDDHEGIIVLPRLLGADRVEQLGLTPGDDLVGVLGLDREVVEVNVTPDRGYCFSIRGIAREYSHSTGAPYRDPADLPVDPATDDGYAVELRDEHPRDGEVAGCDRYVARVVRGIDLTRQTPEWMARRLTEAGMRPIGLAVDVTNYVMLALGQPLHAFDLATLDGPIVVRRARAGERLRTLDDVDRELDPEDLLITCGPDGERVLALAGVMGGEDGEVTPGETTDVLIESAHFDARTVARTSRRHKLSSEAAKRFERGVDPAVTAAAAQLAVDLLVEHGGGTADPAITDRDERASTAMPSILLDLGMPTDYVGVDYSPERVVEVLRMIGCEVTPEDETLPGTVSVVPPTWRPDLTDAPTLVEEVARIDGYDKIPSVVPRATGGRGLTHAQRSRRAVAGALAGQGLQEVLTYPFVGATRFDELGLAADDPRRAALRLANPLSDEAPLMRTELLQTLPEVLRRNISRGSRDVALFEIDTVTLPDHSASAPVPDVGQRPDDATLEAIRAAVPGQPWHVAVVAAGLADRAGWWGSGRHVDVTDVAAWAHSVADTLGVRVRRRQAERAPFHPGRCVELTLDDGTTVGWAGELHPKVNQRLGLPERTSAAELDLEVLVRASDHRSQVTHLSTHPVAASDVALVVPLSARYGEVEESLRAGAGALLESIALFDVYVGDQIGDDQQSLAFRMHFRAPDRTLTTEEVNAARDAAVARAARDHGAVQR</sequence>
<evidence type="ECO:0000256" key="3">
    <source>
        <dbReference type="ARBA" id="ARBA00011209"/>
    </source>
</evidence>
<dbReference type="Pfam" id="PF03483">
    <property type="entry name" value="B3_4"/>
    <property type="match status" value="1"/>
</dbReference>
<evidence type="ECO:0000256" key="9">
    <source>
        <dbReference type="ARBA" id="ARBA00022840"/>
    </source>
</evidence>
<feature type="domain" description="TRNA-binding" evidence="17">
    <location>
        <begin position="40"/>
        <end position="157"/>
    </location>
</feature>
<dbReference type="Gene3D" id="3.50.40.10">
    <property type="entry name" value="Phenylalanyl-trna Synthetase, Chain B, domain 3"/>
    <property type="match status" value="1"/>
</dbReference>